<reference evidence="2 3" key="1">
    <citation type="submission" date="2018-03" db="EMBL/GenBank/DDBJ databases">
        <title>Genomic Encyclopedia of Archaeal and Bacterial Type Strains, Phase II (KMG-II): from individual species to whole genera.</title>
        <authorList>
            <person name="Goeker M."/>
        </authorList>
    </citation>
    <scope>NUCLEOTIDE SEQUENCE [LARGE SCALE GENOMIC DNA]</scope>
    <source>
        <strain evidence="2 3">DSM 27929</strain>
    </source>
</reference>
<accession>A0A2T0WW43</accession>
<dbReference type="Gene3D" id="2.60.40.10">
    <property type="entry name" value="Immunoglobulins"/>
    <property type="match status" value="10"/>
</dbReference>
<feature type="domain" description="PKD/Chitinase" evidence="1">
    <location>
        <begin position="532"/>
        <end position="621"/>
    </location>
</feature>
<keyword evidence="3" id="KW-1185">Reference proteome</keyword>
<dbReference type="Proteomes" id="UP000238157">
    <property type="component" value="Unassembled WGS sequence"/>
</dbReference>
<evidence type="ECO:0000313" key="2">
    <source>
        <dbReference type="EMBL" id="PRY90887.1"/>
    </source>
</evidence>
<protein>
    <submittedName>
        <fullName evidence="2">Putative secreted protein (Por secretion system target)</fullName>
    </submittedName>
</protein>
<dbReference type="SMART" id="SM00089">
    <property type="entry name" value="PKD"/>
    <property type="match status" value="5"/>
</dbReference>
<evidence type="ECO:0000313" key="3">
    <source>
        <dbReference type="Proteomes" id="UP000238157"/>
    </source>
</evidence>
<dbReference type="InterPro" id="IPR026444">
    <property type="entry name" value="Secre_tail"/>
</dbReference>
<evidence type="ECO:0000259" key="1">
    <source>
        <dbReference type="SMART" id="SM00089"/>
    </source>
</evidence>
<dbReference type="AlphaFoldDB" id="A0A2T0WW43"/>
<feature type="domain" description="PKD/Chitinase" evidence="1">
    <location>
        <begin position="62"/>
        <end position="151"/>
    </location>
</feature>
<name>A0A2T0WW43_9BACT</name>
<dbReference type="NCBIfam" id="TIGR04183">
    <property type="entry name" value="Por_Secre_tail"/>
    <property type="match status" value="1"/>
</dbReference>
<dbReference type="InterPro" id="IPR022409">
    <property type="entry name" value="PKD/Chitinase_dom"/>
</dbReference>
<feature type="domain" description="PKD/Chitinase" evidence="1">
    <location>
        <begin position="250"/>
        <end position="339"/>
    </location>
</feature>
<dbReference type="OrthoDB" id="976933at2"/>
<comment type="caution">
    <text evidence="2">The sequence shown here is derived from an EMBL/GenBank/DDBJ whole genome shotgun (WGS) entry which is preliminary data.</text>
</comment>
<feature type="domain" description="PKD/Chitinase" evidence="1">
    <location>
        <begin position="156"/>
        <end position="245"/>
    </location>
</feature>
<proteinExistence type="predicted"/>
<dbReference type="Pfam" id="PF18962">
    <property type="entry name" value="Por_Secre_tail"/>
    <property type="match status" value="1"/>
</dbReference>
<organism evidence="2 3">
    <name type="scientific">Mongoliibacter ruber</name>
    <dbReference type="NCBI Taxonomy" id="1750599"/>
    <lineage>
        <taxon>Bacteria</taxon>
        <taxon>Pseudomonadati</taxon>
        <taxon>Bacteroidota</taxon>
        <taxon>Cytophagia</taxon>
        <taxon>Cytophagales</taxon>
        <taxon>Cyclobacteriaceae</taxon>
        <taxon>Mongoliibacter</taxon>
    </lineage>
</organism>
<dbReference type="Pfam" id="PF17957">
    <property type="entry name" value="Big_7"/>
    <property type="match status" value="9"/>
</dbReference>
<dbReference type="EMBL" id="PVTR01000001">
    <property type="protein sequence ID" value="PRY90887.1"/>
    <property type="molecule type" value="Genomic_DNA"/>
</dbReference>
<feature type="non-terminal residue" evidence="2">
    <location>
        <position position="1"/>
    </location>
</feature>
<dbReference type="InterPro" id="IPR013783">
    <property type="entry name" value="Ig-like_fold"/>
</dbReference>
<feature type="domain" description="PKD/Chitinase" evidence="1">
    <location>
        <begin position="344"/>
        <end position="433"/>
    </location>
</feature>
<gene>
    <name evidence="2" type="ORF">CLW00_101562</name>
</gene>
<sequence length="1007" mass="108317">KVDFYVNGSLIGSDNSAPFTANWNAAEAGSFEFTAVATDDRNGKTTSAAVTVTVIADNVLPEVSITSPAAGTEYAIGEAVTIIADATDADGTITKVDFYVNGGLIRSDNTAPFTANWNATEAGNFELTAVATDDRNGKTTSAAVTVTVIADNILPEVSITSPANGTEYAIGESVTITADATDADGAITKVDFYVNGSLIGSDNTAPFTANWNATGSGNFELTAVATDDRNGETTSAAVTVTVIADNVLPEVSITSPAAGTEYAIGEAVTITADATDADGAITKVDFYVNGSLIGSDNTAPYTINWNAIEAGNFELTAVATDDRNGKTTSAAVTVTVIADNILPEVSITSPANGSEYAIGESVTITADATDADGSITKVDFYVNGSLIGTSSDAPFTANWNATEAGNFELTAVATDDRGGETTSAAVIVTVVENQLVKPLSIKITSPSQNEVFARNAMVNFEVEIESDSEIEKVEYFRNNILIGASEEGNFSLSWRAMNMGNLNIRATVTDIEGQIASSEVLRIRVENNVAPEVRILSPNEGEEIILGTPIEISAEAFDSDGSIDYVEFYANDKLIGVSNEEPYSIIWTEAIRGPYSFTAKAFDDRGASSTSAPVSVVIINNEEEPDSEDGESEIPEVIIISPGFGQEFESGTEIPLIIMLDGDASLVEKVEYFANGQLIGVSNQDPFNFNWIASMTGEIELVAVAYGFDNEKRSISEAQMIKIVQPQTNFRIVDPIRDAVFIAGSDILIRVSLPMISNEVEKVEYFRGNQKIGETTQDPYSFVWANVSQGQYSLVARLVFKDGTSELSIPVRISVIPRNNGSIRIKASKSEIVEGASLELNVETNDVSKHVDLVDIYMNDELIGQLDEEPYMLKLDELPVGEHKFVARGKSKNAKSQVYYSEEINVRVLPRSEYNIDIPDILLEIKVGPNPTSDFLNLIFENLDSDESYEFTVQIVAMNGVVHDVYTFVQNGKVSTLDVNHLKNGAYMLNLFHKNRKIANKRFIKRR</sequence>
<dbReference type="RefSeq" id="WP_106132089.1">
    <property type="nucleotide sequence ID" value="NZ_PVTR01000001.1"/>
</dbReference>